<comment type="caution">
    <text evidence="6">The sequence shown here is derived from an EMBL/GenBank/DDBJ whole genome shotgun (WGS) entry which is preliminary data.</text>
</comment>
<comment type="subcellular location">
    <subcellularLocation>
        <location evidence="1">Membrane</location>
        <topology evidence="1">Multi-pass membrane protein</topology>
    </subcellularLocation>
</comment>
<keyword evidence="3 5" id="KW-1133">Transmembrane helix</keyword>
<accession>A0A2N3PXK2</accession>
<gene>
    <name evidence="6" type="ORF">CWS72_08080</name>
</gene>
<evidence type="ECO:0000256" key="4">
    <source>
        <dbReference type="ARBA" id="ARBA00023136"/>
    </source>
</evidence>
<evidence type="ECO:0000256" key="1">
    <source>
        <dbReference type="ARBA" id="ARBA00004141"/>
    </source>
</evidence>
<feature type="transmembrane region" description="Helical" evidence="5">
    <location>
        <begin position="117"/>
        <end position="134"/>
    </location>
</feature>
<dbReference type="Proteomes" id="UP000233293">
    <property type="component" value="Unassembled WGS sequence"/>
</dbReference>
<keyword evidence="4 5" id="KW-0472">Membrane</keyword>
<keyword evidence="2 5" id="KW-0812">Transmembrane</keyword>
<protein>
    <submittedName>
        <fullName evidence="6">DoxX family protein</fullName>
    </submittedName>
</protein>
<dbReference type="Pfam" id="PF07681">
    <property type="entry name" value="DoxX"/>
    <property type="match status" value="1"/>
</dbReference>
<proteinExistence type="predicted"/>
<dbReference type="OrthoDB" id="7064507at2"/>
<dbReference type="GO" id="GO:0016020">
    <property type="term" value="C:membrane"/>
    <property type="evidence" value="ECO:0007669"/>
    <property type="project" value="UniProtKB-SubCell"/>
</dbReference>
<name>A0A2N3PXK2_9PROT</name>
<reference evidence="7" key="1">
    <citation type="submission" date="2017-12" db="EMBL/GenBank/DDBJ databases">
        <title>Draft genome sequence of Telmatospirillum siberiense 26-4b1T, an acidotolerant peatland alphaproteobacterium potentially involved in sulfur cycling.</title>
        <authorList>
            <person name="Hausmann B."/>
            <person name="Pjevac P."/>
            <person name="Schreck K."/>
            <person name="Herbold C.W."/>
            <person name="Daims H."/>
            <person name="Wagner M."/>
            <person name="Pester M."/>
            <person name="Loy A."/>
        </authorList>
    </citation>
    <scope>NUCLEOTIDE SEQUENCE [LARGE SCALE GENOMIC DNA]</scope>
    <source>
        <strain evidence="7">26-4b1</strain>
    </source>
</reference>
<dbReference type="AlphaFoldDB" id="A0A2N3PXK2"/>
<dbReference type="EMBL" id="PIUM01000006">
    <property type="protein sequence ID" value="PKU25146.1"/>
    <property type="molecule type" value="Genomic_DNA"/>
</dbReference>
<evidence type="ECO:0000256" key="5">
    <source>
        <dbReference type="SAM" id="Phobius"/>
    </source>
</evidence>
<dbReference type="RefSeq" id="WP_101250073.1">
    <property type="nucleotide sequence ID" value="NZ_PIUM01000006.1"/>
</dbReference>
<evidence type="ECO:0000313" key="6">
    <source>
        <dbReference type="EMBL" id="PKU25146.1"/>
    </source>
</evidence>
<keyword evidence="7" id="KW-1185">Reference proteome</keyword>
<evidence type="ECO:0000256" key="2">
    <source>
        <dbReference type="ARBA" id="ARBA00022692"/>
    </source>
</evidence>
<evidence type="ECO:0000313" key="7">
    <source>
        <dbReference type="Proteomes" id="UP000233293"/>
    </source>
</evidence>
<feature type="transmembrane region" description="Helical" evidence="5">
    <location>
        <begin position="57"/>
        <end position="78"/>
    </location>
</feature>
<sequence length="149" mass="15904">MSDVERMVVVALRPWGTSAMVRWLGLLGLTAAYLQGGLVKASDFAGAVAEMTHFGLAPASLLAVLVIVLELGASVMILGGVGRWAGALALGFFTLAATFLANRYWEMSGVERFMSANAFYEHLGLVGAFLLVACQDISKKYRSINGENE</sequence>
<feature type="transmembrane region" description="Helical" evidence="5">
    <location>
        <begin position="85"/>
        <end position="105"/>
    </location>
</feature>
<evidence type="ECO:0000256" key="3">
    <source>
        <dbReference type="ARBA" id="ARBA00022989"/>
    </source>
</evidence>
<dbReference type="InterPro" id="IPR032808">
    <property type="entry name" value="DoxX"/>
</dbReference>
<organism evidence="6 7">
    <name type="scientific">Telmatospirillum siberiense</name>
    <dbReference type="NCBI Taxonomy" id="382514"/>
    <lineage>
        <taxon>Bacteria</taxon>
        <taxon>Pseudomonadati</taxon>
        <taxon>Pseudomonadota</taxon>
        <taxon>Alphaproteobacteria</taxon>
        <taxon>Rhodospirillales</taxon>
        <taxon>Rhodospirillaceae</taxon>
        <taxon>Telmatospirillum</taxon>
    </lineage>
</organism>